<keyword evidence="6" id="KW-1185">Reference proteome</keyword>
<dbReference type="GO" id="GO:0004967">
    <property type="term" value="F:glucagon receptor activity"/>
    <property type="evidence" value="ECO:0007669"/>
    <property type="project" value="TreeGrafter"/>
</dbReference>
<evidence type="ECO:0000313" key="5">
    <source>
        <dbReference type="EMBL" id="KAK4811742.1"/>
    </source>
</evidence>
<reference evidence="5 6" key="1">
    <citation type="journal article" date="2023" name="J. Hered.">
        <title>Chromosome-level genome of the wood stork (Mycteria americana) provides insight into avian chromosome evolution.</title>
        <authorList>
            <person name="Flamio R. Jr."/>
            <person name="Ramstad K.M."/>
        </authorList>
    </citation>
    <scope>NUCLEOTIDE SEQUENCE [LARGE SCALE GENOMIC DNA]</scope>
    <source>
        <strain evidence="5">JAX WOST 10</strain>
    </source>
</reference>
<keyword evidence="3" id="KW-1133">Transmembrane helix</keyword>
<evidence type="ECO:0000313" key="6">
    <source>
        <dbReference type="Proteomes" id="UP001333110"/>
    </source>
</evidence>
<dbReference type="EMBL" id="JAUNZN010000016">
    <property type="protein sequence ID" value="KAK4811742.1"/>
    <property type="molecule type" value="Genomic_DNA"/>
</dbReference>
<protein>
    <submittedName>
        <fullName evidence="5">Uncharacterized protein</fullName>
    </submittedName>
</protein>
<sequence length="314" mass="36080">MEQCEVLQLRRYNPRQQYMPGSAQLESSFAEKDLAVLADTKLTMNQQCANSGATVGQRRRMVSWAALGKALPAALVRPRLECCIHFWAPRYKKDMDVLERDQQRATRMIKGLGYLSHEERLREPGMFSLEEKRLRGISSMTRDNGHKLKQEVSSEYQKMLFHCESDQALAQIAWKGCGVSILGDIQKPCGHGPGKLVNFGIFLKILRMLISKLKAQQMRFHDYKYRLARSTLVLIPLLGIHEFVFAFITDEQVEGLSRHIRLFIQLTLSSFHVTEQNMGYITTASFSSFEEKRIDPLTIESLNALDWKRPLQVI</sequence>
<comment type="caution">
    <text evidence="5">The sequence shown here is derived from an EMBL/GenBank/DDBJ whole genome shotgun (WGS) entry which is preliminary data.</text>
</comment>
<dbReference type="Proteomes" id="UP001333110">
    <property type="component" value="Unassembled WGS sequence"/>
</dbReference>
<dbReference type="PANTHER" id="PTHR45620">
    <property type="entry name" value="PDF RECEPTOR-LIKE PROTEIN-RELATED"/>
    <property type="match status" value="1"/>
</dbReference>
<dbReference type="AlphaFoldDB" id="A0AAN7RPE0"/>
<gene>
    <name evidence="5" type="ORF">QYF61_005310</name>
</gene>
<keyword evidence="4" id="KW-0472">Membrane</keyword>
<dbReference type="PANTHER" id="PTHR45620:SF23">
    <property type="entry name" value="GLUCAGON-LIKE PEPTIDE 2 RECEPTOR"/>
    <property type="match status" value="1"/>
</dbReference>
<evidence type="ECO:0000256" key="2">
    <source>
        <dbReference type="ARBA" id="ARBA00022692"/>
    </source>
</evidence>
<dbReference type="GO" id="GO:0007188">
    <property type="term" value="P:adenylate cyclase-modulating G protein-coupled receptor signaling pathway"/>
    <property type="evidence" value="ECO:0007669"/>
    <property type="project" value="TreeGrafter"/>
</dbReference>
<dbReference type="Pfam" id="PF00002">
    <property type="entry name" value="7tm_2"/>
    <property type="match status" value="1"/>
</dbReference>
<comment type="subcellular location">
    <subcellularLocation>
        <location evidence="1">Membrane</location>
        <topology evidence="1">Multi-pass membrane protein</topology>
    </subcellularLocation>
</comment>
<evidence type="ECO:0000256" key="1">
    <source>
        <dbReference type="ARBA" id="ARBA00004141"/>
    </source>
</evidence>
<evidence type="ECO:0000256" key="4">
    <source>
        <dbReference type="ARBA" id="ARBA00023136"/>
    </source>
</evidence>
<proteinExistence type="predicted"/>
<evidence type="ECO:0000256" key="3">
    <source>
        <dbReference type="ARBA" id="ARBA00022989"/>
    </source>
</evidence>
<organism evidence="5 6">
    <name type="scientific">Mycteria americana</name>
    <name type="common">Wood stork</name>
    <dbReference type="NCBI Taxonomy" id="33587"/>
    <lineage>
        <taxon>Eukaryota</taxon>
        <taxon>Metazoa</taxon>
        <taxon>Chordata</taxon>
        <taxon>Craniata</taxon>
        <taxon>Vertebrata</taxon>
        <taxon>Euteleostomi</taxon>
        <taxon>Archelosauria</taxon>
        <taxon>Archosauria</taxon>
        <taxon>Dinosauria</taxon>
        <taxon>Saurischia</taxon>
        <taxon>Theropoda</taxon>
        <taxon>Coelurosauria</taxon>
        <taxon>Aves</taxon>
        <taxon>Neognathae</taxon>
        <taxon>Neoaves</taxon>
        <taxon>Aequornithes</taxon>
        <taxon>Ciconiiformes</taxon>
        <taxon>Ciconiidae</taxon>
        <taxon>Mycteria</taxon>
    </lineage>
</organism>
<name>A0AAN7RPE0_MYCAM</name>
<dbReference type="GO" id="GO:0017046">
    <property type="term" value="F:peptide hormone binding"/>
    <property type="evidence" value="ECO:0007669"/>
    <property type="project" value="TreeGrafter"/>
</dbReference>
<accession>A0AAN7RPE0</accession>
<keyword evidence="2" id="KW-0812">Transmembrane</keyword>
<dbReference type="InterPro" id="IPR050332">
    <property type="entry name" value="GPCR_2"/>
</dbReference>
<dbReference type="Gene3D" id="1.20.1070.10">
    <property type="entry name" value="Rhodopsin 7-helix transmembrane proteins"/>
    <property type="match status" value="1"/>
</dbReference>
<dbReference type="GO" id="GO:0005886">
    <property type="term" value="C:plasma membrane"/>
    <property type="evidence" value="ECO:0007669"/>
    <property type="project" value="TreeGrafter"/>
</dbReference>
<dbReference type="InterPro" id="IPR000832">
    <property type="entry name" value="GPCR_2_secretin-like"/>
</dbReference>